<reference evidence="3 4" key="1">
    <citation type="submission" date="2021-06" db="EMBL/GenBank/DDBJ databases">
        <title>Genome-based taxonomic framework of Microbacterium strains isolated from marine environment, the description of four new species and reclassification of four preexisting species.</title>
        <authorList>
            <person name="Lee S.D."/>
            <person name="Kim S.-M."/>
            <person name="Byeon Y.-S."/>
            <person name="Yang H.L."/>
            <person name="Kim I.S."/>
        </authorList>
    </citation>
    <scope>NUCLEOTIDE SEQUENCE [LARGE SCALE GENOMIC DNA]</scope>
    <source>
        <strain evidence="3 4">SSW1-51</strain>
    </source>
</reference>
<evidence type="ECO:0000259" key="2">
    <source>
        <dbReference type="Pfam" id="PF01910"/>
    </source>
</evidence>
<gene>
    <name evidence="3" type="ORF">KV394_11770</name>
</gene>
<organism evidence="3 4">
    <name type="scientific">Microbacterium sufflavum</name>
    <dbReference type="NCBI Taxonomy" id="2851649"/>
    <lineage>
        <taxon>Bacteria</taxon>
        <taxon>Bacillati</taxon>
        <taxon>Actinomycetota</taxon>
        <taxon>Actinomycetes</taxon>
        <taxon>Micrococcales</taxon>
        <taxon>Microbacteriaceae</taxon>
        <taxon>Microbacterium</taxon>
    </lineage>
</organism>
<proteinExistence type="inferred from homology"/>
<keyword evidence="4" id="KW-1185">Reference proteome</keyword>
<dbReference type="PANTHER" id="PTHR33777:SF1">
    <property type="entry name" value="UPF0045 PROTEIN ECM15"/>
    <property type="match status" value="1"/>
</dbReference>
<dbReference type="PANTHER" id="PTHR33777">
    <property type="entry name" value="UPF0045 PROTEIN ECM15"/>
    <property type="match status" value="1"/>
</dbReference>
<dbReference type="Gene3D" id="3.30.70.930">
    <property type="match status" value="1"/>
</dbReference>
<sequence length="111" mass="11739">MLIAFSVAPSGTPADGAVDRSDASVHDAVAAAVRVVRASGLPHRTTSMFTEIEGPDWDTVMDVVKRATEAVMPFGSRVSLVLKADIRPGYSGELDAKVERLEAAIDEADAR</sequence>
<dbReference type="InterPro" id="IPR051614">
    <property type="entry name" value="UPF0045_domain"/>
</dbReference>
<comment type="similarity">
    <text evidence="1">Belongs to the UPF0045 family.</text>
</comment>
<dbReference type="InterPro" id="IPR002767">
    <property type="entry name" value="Thiamine_BP"/>
</dbReference>
<evidence type="ECO:0000313" key="4">
    <source>
        <dbReference type="Proteomes" id="UP000831467"/>
    </source>
</evidence>
<dbReference type="EMBL" id="CP078076">
    <property type="protein sequence ID" value="UPL11751.1"/>
    <property type="molecule type" value="Genomic_DNA"/>
</dbReference>
<dbReference type="SUPFAM" id="SSF89957">
    <property type="entry name" value="MTH1187/YkoF-like"/>
    <property type="match status" value="1"/>
</dbReference>
<feature type="domain" description="Thiamine-binding protein" evidence="2">
    <location>
        <begin position="20"/>
        <end position="101"/>
    </location>
</feature>
<dbReference type="Pfam" id="PF01910">
    <property type="entry name" value="Thiamine_BP"/>
    <property type="match status" value="1"/>
</dbReference>
<dbReference type="Proteomes" id="UP000831467">
    <property type="component" value="Chromosome"/>
</dbReference>
<protein>
    <submittedName>
        <fullName evidence="3">Thiamine-binding protein</fullName>
    </submittedName>
</protein>
<evidence type="ECO:0000313" key="3">
    <source>
        <dbReference type="EMBL" id="UPL11751.1"/>
    </source>
</evidence>
<dbReference type="InterPro" id="IPR029756">
    <property type="entry name" value="MTH1187/YkoF-like"/>
</dbReference>
<evidence type="ECO:0000256" key="1">
    <source>
        <dbReference type="ARBA" id="ARBA00010272"/>
    </source>
</evidence>
<name>A0ABY4IIH2_9MICO</name>
<accession>A0ABY4IIH2</accession>
<dbReference type="RefSeq" id="WP_136044556.1">
    <property type="nucleotide sequence ID" value="NZ_CP078076.1"/>
</dbReference>